<evidence type="ECO:0000313" key="4">
    <source>
        <dbReference type="EnsemblMetazoa" id="CapteP204975"/>
    </source>
</evidence>
<dbReference type="GO" id="GO:0005523">
    <property type="term" value="F:tropomyosin binding"/>
    <property type="evidence" value="ECO:0007669"/>
    <property type="project" value="InterPro"/>
</dbReference>
<proteinExistence type="predicted"/>
<name>R7T7L3_CAPTE</name>
<keyword evidence="2" id="KW-0963">Cytoplasm</keyword>
<evidence type="ECO:0000313" key="3">
    <source>
        <dbReference type="EMBL" id="ELT89600.1"/>
    </source>
</evidence>
<dbReference type="EMBL" id="AMQN01032537">
    <property type="status" value="NOT_ANNOTATED_CDS"/>
    <property type="molecule type" value="Genomic_DNA"/>
</dbReference>
<reference evidence="3 5" key="2">
    <citation type="journal article" date="2013" name="Nature">
        <title>Insights into bilaterian evolution from three spiralian genomes.</title>
        <authorList>
            <person name="Simakov O."/>
            <person name="Marletaz F."/>
            <person name="Cho S.J."/>
            <person name="Edsinger-Gonzales E."/>
            <person name="Havlak P."/>
            <person name="Hellsten U."/>
            <person name="Kuo D.H."/>
            <person name="Larsson T."/>
            <person name="Lv J."/>
            <person name="Arendt D."/>
            <person name="Savage R."/>
            <person name="Osoegawa K."/>
            <person name="de Jong P."/>
            <person name="Grimwood J."/>
            <person name="Chapman J.A."/>
            <person name="Shapiro H."/>
            <person name="Aerts A."/>
            <person name="Otillar R.P."/>
            <person name="Terry A.Y."/>
            <person name="Boore J.L."/>
            <person name="Grigoriev I.V."/>
            <person name="Lindberg D.R."/>
            <person name="Seaver E.C."/>
            <person name="Weisblat D.A."/>
            <person name="Putnam N.H."/>
            <person name="Rokhsar D.S."/>
        </authorList>
    </citation>
    <scope>NUCLEOTIDE SEQUENCE</scope>
    <source>
        <strain evidence="3 5">I ESC-2004</strain>
    </source>
</reference>
<dbReference type="InterPro" id="IPR004934">
    <property type="entry name" value="TMOD"/>
</dbReference>
<dbReference type="Pfam" id="PF03250">
    <property type="entry name" value="Tropomodulin"/>
    <property type="match status" value="1"/>
</dbReference>
<keyword evidence="5" id="KW-1185">Reference proteome</keyword>
<dbReference type="Proteomes" id="UP000014760">
    <property type="component" value="Unassembled WGS sequence"/>
</dbReference>
<evidence type="ECO:0000313" key="5">
    <source>
        <dbReference type="Proteomes" id="UP000014760"/>
    </source>
</evidence>
<reference evidence="4" key="3">
    <citation type="submission" date="2015-06" db="UniProtKB">
        <authorList>
            <consortium name="EnsemblMetazoa"/>
        </authorList>
    </citation>
    <scope>IDENTIFICATION</scope>
</reference>
<gene>
    <name evidence="3" type="ORF">CAPTEDRAFT_204975</name>
</gene>
<sequence>MATKLYGKDASKYDDIDLDELLSKLTEEELVELETDLIDPDAVYGGIYQFTAVFTSLWHVPCRKQVSGCRKPNPEQKMIEFKKFLQTPGLRDILHQEIDISSGCTLANLQTQCKEQPRDCEL</sequence>
<organism evidence="3">
    <name type="scientific">Capitella teleta</name>
    <name type="common">Polychaete worm</name>
    <dbReference type="NCBI Taxonomy" id="283909"/>
    <lineage>
        <taxon>Eukaryota</taxon>
        <taxon>Metazoa</taxon>
        <taxon>Spiralia</taxon>
        <taxon>Lophotrochozoa</taxon>
        <taxon>Annelida</taxon>
        <taxon>Polychaeta</taxon>
        <taxon>Sedentaria</taxon>
        <taxon>Scolecida</taxon>
        <taxon>Capitellidae</taxon>
        <taxon>Capitella</taxon>
    </lineage>
</organism>
<dbReference type="GO" id="GO:0051694">
    <property type="term" value="P:pointed-end actin filament capping"/>
    <property type="evidence" value="ECO:0007669"/>
    <property type="project" value="InterPro"/>
</dbReference>
<protein>
    <submittedName>
        <fullName evidence="3 4">Uncharacterized protein</fullName>
    </submittedName>
</protein>
<dbReference type="AlphaFoldDB" id="R7T7L3"/>
<dbReference type="HOGENOM" id="CLU_2028896_0_0_1"/>
<accession>R7T7L3</accession>
<dbReference type="GO" id="GO:0005737">
    <property type="term" value="C:cytoplasm"/>
    <property type="evidence" value="ECO:0007669"/>
    <property type="project" value="UniProtKB-SubCell"/>
</dbReference>
<dbReference type="EMBL" id="KB311274">
    <property type="protein sequence ID" value="ELT89600.1"/>
    <property type="molecule type" value="Genomic_DNA"/>
</dbReference>
<evidence type="ECO:0000256" key="1">
    <source>
        <dbReference type="ARBA" id="ARBA00004496"/>
    </source>
</evidence>
<comment type="subcellular location">
    <subcellularLocation>
        <location evidence="1">Cytoplasm</location>
    </subcellularLocation>
</comment>
<reference evidence="5" key="1">
    <citation type="submission" date="2012-12" db="EMBL/GenBank/DDBJ databases">
        <authorList>
            <person name="Hellsten U."/>
            <person name="Grimwood J."/>
            <person name="Chapman J.A."/>
            <person name="Shapiro H."/>
            <person name="Aerts A."/>
            <person name="Otillar R.P."/>
            <person name="Terry A.Y."/>
            <person name="Boore J.L."/>
            <person name="Simakov O."/>
            <person name="Marletaz F."/>
            <person name="Cho S.-J."/>
            <person name="Edsinger-Gonzales E."/>
            <person name="Havlak P."/>
            <person name="Kuo D.-H."/>
            <person name="Larsson T."/>
            <person name="Lv J."/>
            <person name="Arendt D."/>
            <person name="Savage R."/>
            <person name="Osoegawa K."/>
            <person name="de Jong P."/>
            <person name="Lindberg D.R."/>
            <person name="Seaver E.C."/>
            <person name="Weisblat D.A."/>
            <person name="Putnam N.H."/>
            <person name="Grigoriev I.V."/>
            <person name="Rokhsar D.S."/>
        </authorList>
    </citation>
    <scope>NUCLEOTIDE SEQUENCE</scope>
    <source>
        <strain evidence="5">I ESC-2004</strain>
    </source>
</reference>
<evidence type="ECO:0000256" key="2">
    <source>
        <dbReference type="ARBA" id="ARBA00022490"/>
    </source>
</evidence>
<dbReference type="EnsemblMetazoa" id="CapteT204975">
    <property type="protein sequence ID" value="CapteP204975"/>
    <property type="gene ID" value="CapteG204975"/>
</dbReference>